<dbReference type="PANTHER" id="PTHR46837">
    <property type="entry name" value="PROTEIN MLN51 HOMOLOG"/>
    <property type="match status" value="1"/>
</dbReference>
<feature type="region of interest" description="Disordered" evidence="13">
    <location>
        <begin position="379"/>
        <end position="426"/>
    </location>
</feature>
<comment type="similarity">
    <text evidence="3">Belongs to the CASC3 family.</text>
</comment>
<keyword evidence="8" id="KW-0810">Translation regulation</keyword>
<evidence type="ECO:0000256" key="5">
    <source>
        <dbReference type="ARBA" id="ARBA00022490"/>
    </source>
</evidence>
<evidence type="ECO:0000256" key="1">
    <source>
        <dbReference type="ARBA" id="ARBA00004123"/>
    </source>
</evidence>
<feature type="compositionally biased region" description="Acidic residues" evidence="13">
    <location>
        <begin position="1"/>
        <end position="18"/>
    </location>
</feature>
<dbReference type="InterPro" id="IPR044796">
    <property type="entry name" value="MLN51_plant"/>
</dbReference>
<dbReference type="GO" id="GO:0008380">
    <property type="term" value="P:RNA splicing"/>
    <property type="evidence" value="ECO:0007669"/>
    <property type="project" value="UniProtKB-KW"/>
</dbReference>
<gene>
    <name evidence="15" type="ORF">C5167_050707</name>
</gene>
<feature type="compositionally biased region" description="Polar residues" evidence="13">
    <location>
        <begin position="413"/>
        <end position="426"/>
    </location>
</feature>
<evidence type="ECO:0000256" key="4">
    <source>
        <dbReference type="ARBA" id="ARBA00022448"/>
    </source>
</evidence>
<reference evidence="15 16" key="1">
    <citation type="journal article" date="2018" name="Science">
        <title>The opium poppy genome and morphinan production.</title>
        <authorList>
            <person name="Guo L."/>
            <person name="Winzer T."/>
            <person name="Yang X."/>
            <person name="Li Y."/>
            <person name="Ning Z."/>
            <person name="He Z."/>
            <person name="Teodor R."/>
            <person name="Lu Y."/>
            <person name="Bowser T.A."/>
            <person name="Graham I.A."/>
            <person name="Ye K."/>
        </authorList>
    </citation>
    <scope>NUCLEOTIDE SEQUENCE [LARGE SCALE GENOMIC DNA]</scope>
    <source>
        <strain evidence="16">cv. HN1</strain>
        <tissue evidence="15">Leaves</tissue>
    </source>
</reference>
<dbReference type="Pfam" id="PF09405">
    <property type="entry name" value="Btz"/>
    <property type="match status" value="1"/>
</dbReference>
<dbReference type="OMA" id="GKYRGYN"/>
<proteinExistence type="inferred from homology"/>
<keyword evidence="11" id="KW-0508">mRNA splicing</keyword>
<dbReference type="Proteomes" id="UP000316621">
    <property type="component" value="Chromosome 8"/>
</dbReference>
<dbReference type="SMART" id="SM01044">
    <property type="entry name" value="Btz"/>
    <property type="match status" value="1"/>
</dbReference>
<keyword evidence="7" id="KW-0509">mRNA transport</keyword>
<feature type="compositionally biased region" description="Polar residues" evidence="13">
    <location>
        <begin position="594"/>
        <end position="612"/>
    </location>
</feature>
<dbReference type="PANTHER" id="PTHR46837:SF5">
    <property type="entry name" value="PROTEIN MLN51 HOMOLOG"/>
    <property type="match status" value="1"/>
</dbReference>
<evidence type="ECO:0000256" key="2">
    <source>
        <dbReference type="ARBA" id="ARBA00004496"/>
    </source>
</evidence>
<feature type="region of interest" description="Disordered" evidence="13">
    <location>
        <begin position="1"/>
        <end position="348"/>
    </location>
</feature>
<name>A0A4Y7KQV0_PAPSO</name>
<keyword evidence="5" id="KW-0963">Cytoplasm</keyword>
<keyword evidence="9" id="KW-0694">RNA-binding</keyword>
<feature type="compositionally biased region" description="Gly residues" evidence="13">
    <location>
        <begin position="107"/>
        <end position="117"/>
    </location>
</feature>
<feature type="domain" description="Btz" evidence="14">
    <location>
        <begin position="104"/>
        <end position="217"/>
    </location>
</feature>
<dbReference type="EMBL" id="CM010722">
    <property type="protein sequence ID" value="RZC75226.1"/>
    <property type="molecule type" value="Genomic_DNA"/>
</dbReference>
<evidence type="ECO:0000256" key="10">
    <source>
        <dbReference type="ARBA" id="ARBA00023161"/>
    </source>
</evidence>
<comment type="subcellular location">
    <subcellularLocation>
        <location evidence="2">Cytoplasm</location>
    </subcellularLocation>
    <subcellularLocation>
        <location evidence="1">Nucleus</location>
    </subcellularLocation>
</comment>
<dbReference type="InterPro" id="IPR018545">
    <property type="entry name" value="Btz_dom"/>
</dbReference>
<evidence type="ECO:0000256" key="7">
    <source>
        <dbReference type="ARBA" id="ARBA00022816"/>
    </source>
</evidence>
<feature type="compositionally biased region" description="Low complexity" evidence="13">
    <location>
        <begin position="306"/>
        <end position="315"/>
    </location>
</feature>
<feature type="compositionally biased region" description="Basic and acidic residues" evidence="13">
    <location>
        <begin position="174"/>
        <end position="205"/>
    </location>
</feature>
<evidence type="ECO:0000256" key="13">
    <source>
        <dbReference type="SAM" id="MobiDB-lite"/>
    </source>
</evidence>
<feature type="compositionally biased region" description="Polar residues" evidence="13">
    <location>
        <begin position="264"/>
        <end position="298"/>
    </location>
</feature>
<feature type="compositionally biased region" description="Basic residues" evidence="13">
    <location>
        <begin position="206"/>
        <end position="215"/>
    </location>
</feature>
<dbReference type="GO" id="GO:0000184">
    <property type="term" value="P:nuclear-transcribed mRNA catabolic process, nonsense-mediated decay"/>
    <property type="evidence" value="ECO:0007669"/>
    <property type="project" value="UniProtKB-KW"/>
</dbReference>
<evidence type="ECO:0000256" key="3">
    <source>
        <dbReference type="ARBA" id="ARBA00009548"/>
    </source>
</evidence>
<feature type="compositionally biased region" description="Low complexity" evidence="13">
    <location>
        <begin position="440"/>
        <end position="460"/>
    </location>
</feature>
<evidence type="ECO:0000256" key="12">
    <source>
        <dbReference type="ARBA" id="ARBA00023242"/>
    </source>
</evidence>
<evidence type="ECO:0000256" key="9">
    <source>
        <dbReference type="ARBA" id="ARBA00022884"/>
    </source>
</evidence>
<dbReference type="GO" id="GO:0051028">
    <property type="term" value="P:mRNA transport"/>
    <property type="evidence" value="ECO:0007669"/>
    <property type="project" value="UniProtKB-KW"/>
</dbReference>
<sequence>MVEKGDEEEQEYESDPEEAPLPLTMRRREASDDEEGEEEDSRMDRRRGGGVVGVSDGESDGQGGVDDYESEEEESEIEEEEEEEEYVAERERVTSGNDGNEVSGGVLESGGGGGGDNGDGEGEESVDKVEGEGEKKENEPFAVPTAGAFYMHDDRFRESSGGGGRHRRTLGGRKLWESKDDRKWGHDKFEELSLQEPKNDKERKRGAYRGGRGKKRGTDRGYVRTNRIRNYDDNNDQNSVPKSVKGRGPRKYEPSARNNGDAPPNQNKHSGRTYETTMSNSNSGRTSNHTHQNAQSNPAAPRKHVFASSLSSASPPFYPSGSSNQDVIVAQKRDVQAGPSEKFSVPHANSLARGKSVVDPIVKGRQYINEPVRPLVGKFSNMQLQSSGSSRVSSNQTPQYRPKVKSPEVVAQHNYQSTSSPNHGNIGSMQYAVVQQKPVNPVQPGSQASSPPKGSSTNSSEPGETESPTGSSKSKTALVSKGKGSAQGSGRGTFLYNGAQVVGAAGNMGVAHSDQKYPGTPALLPVMQFAGQHNGGLGVPAVGMALPGYVAQPQLGFGNSEMTWVPVLANAAGALGAPYCSPYLPVDGTYYAQPSGQTSSSASRDVSTNKQNIDWKPPAERPELANDEFGQRQNKSRRQIFGDELWPVKYIVAFLMALRDSRFCSEALWAA</sequence>
<evidence type="ECO:0000256" key="6">
    <source>
        <dbReference type="ARBA" id="ARBA00022664"/>
    </source>
</evidence>
<dbReference type="STRING" id="3469.A0A4Y7KQV0"/>
<feature type="region of interest" description="Disordered" evidence="13">
    <location>
        <begin position="594"/>
        <end position="635"/>
    </location>
</feature>
<keyword evidence="16" id="KW-1185">Reference proteome</keyword>
<dbReference type="GO" id="GO:0005737">
    <property type="term" value="C:cytoplasm"/>
    <property type="evidence" value="ECO:0007669"/>
    <property type="project" value="UniProtKB-SubCell"/>
</dbReference>
<evidence type="ECO:0000256" key="8">
    <source>
        <dbReference type="ARBA" id="ARBA00022845"/>
    </source>
</evidence>
<feature type="compositionally biased region" description="Polar residues" evidence="13">
    <location>
        <begin position="466"/>
        <end position="477"/>
    </location>
</feature>
<keyword evidence="4" id="KW-0813">Transport</keyword>
<protein>
    <recommendedName>
        <fullName evidence="14">Btz domain-containing protein</fullName>
    </recommendedName>
</protein>
<accession>A0A4Y7KQV0</accession>
<feature type="compositionally biased region" description="Acidic residues" evidence="13">
    <location>
        <begin position="66"/>
        <end position="86"/>
    </location>
</feature>
<evidence type="ECO:0000313" key="16">
    <source>
        <dbReference type="Proteomes" id="UP000316621"/>
    </source>
</evidence>
<keyword evidence="12" id="KW-0539">Nucleus</keyword>
<dbReference type="GO" id="GO:0006397">
    <property type="term" value="P:mRNA processing"/>
    <property type="evidence" value="ECO:0007669"/>
    <property type="project" value="UniProtKB-KW"/>
</dbReference>
<organism evidence="15 16">
    <name type="scientific">Papaver somniferum</name>
    <name type="common">Opium poppy</name>
    <dbReference type="NCBI Taxonomy" id="3469"/>
    <lineage>
        <taxon>Eukaryota</taxon>
        <taxon>Viridiplantae</taxon>
        <taxon>Streptophyta</taxon>
        <taxon>Embryophyta</taxon>
        <taxon>Tracheophyta</taxon>
        <taxon>Spermatophyta</taxon>
        <taxon>Magnoliopsida</taxon>
        <taxon>Ranunculales</taxon>
        <taxon>Papaveraceae</taxon>
        <taxon>Papaveroideae</taxon>
        <taxon>Papaver</taxon>
    </lineage>
</organism>
<dbReference type="AlphaFoldDB" id="A0A4Y7KQV0"/>
<evidence type="ECO:0000256" key="11">
    <source>
        <dbReference type="ARBA" id="ARBA00023187"/>
    </source>
</evidence>
<dbReference type="GO" id="GO:0006417">
    <property type="term" value="P:regulation of translation"/>
    <property type="evidence" value="ECO:0007669"/>
    <property type="project" value="UniProtKB-KW"/>
</dbReference>
<feature type="region of interest" description="Disordered" evidence="13">
    <location>
        <begin position="440"/>
        <end position="492"/>
    </location>
</feature>
<keyword evidence="6" id="KW-0507">mRNA processing</keyword>
<dbReference type="GO" id="GO:0035145">
    <property type="term" value="C:exon-exon junction complex"/>
    <property type="evidence" value="ECO:0007669"/>
    <property type="project" value="InterPro"/>
</dbReference>
<evidence type="ECO:0000259" key="14">
    <source>
        <dbReference type="SMART" id="SM01044"/>
    </source>
</evidence>
<feature type="compositionally biased region" description="Basic and acidic residues" evidence="13">
    <location>
        <begin position="125"/>
        <end position="139"/>
    </location>
</feature>
<keyword evidence="10" id="KW-0866">Nonsense-mediated mRNA decay</keyword>
<feature type="compositionally biased region" description="Acidic residues" evidence="13">
    <location>
        <begin position="31"/>
        <end position="41"/>
    </location>
</feature>
<dbReference type="GO" id="GO:0003729">
    <property type="term" value="F:mRNA binding"/>
    <property type="evidence" value="ECO:0007669"/>
    <property type="project" value="InterPro"/>
</dbReference>
<evidence type="ECO:0000313" key="15">
    <source>
        <dbReference type="EMBL" id="RZC75226.1"/>
    </source>
</evidence>
<dbReference type="Gramene" id="RZC75226">
    <property type="protein sequence ID" value="RZC75226"/>
    <property type="gene ID" value="C5167_050707"/>
</dbReference>